<dbReference type="GO" id="GO:0016831">
    <property type="term" value="F:carboxy-lyase activity"/>
    <property type="evidence" value="ECO:0007669"/>
    <property type="project" value="UniProtKB-KW"/>
</dbReference>
<keyword evidence="4 5" id="KW-0456">Lyase</keyword>
<evidence type="ECO:0000256" key="1">
    <source>
        <dbReference type="ARBA" id="ARBA00001933"/>
    </source>
</evidence>
<dbReference type="InterPro" id="IPR002129">
    <property type="entry name" value="PyrdxlP-dep_de-COase"/>
</dbReference>
<dbReference type="EMBL" id="JBBWWQ010000019">
    <property type="protein sequence ID" value="KAK8918695.1"/>
    <property type="molecule type" value="Genomic_DNA"/>
</dbReference>
<dbReference type="Proteomes" id="UP001418222">
    <property type="component" value="Unassembled WGS sequence"/>
</dbReference>
<feature type="region of interest" description="Disordered" evidence="6">
    <location>
        <begin position="109"/>
        <end position="147"/>
    </location>
</feature>
<accession>A0AAP0AXG0</accession>
<dbReference type="AlphaFoldDB" id="A0AAP0AXG0"/>
<comment type="cofactor">
    <cofactor evidence="1 5">
        <name>pyridoxal 5'-phosphate</name>
        <dbReference type="ChEBI" id="CHEBI:597326"/>
    </cofactor>
</comment>
<evidence type="ECO:0000256" key="3">
    <source>
        <dbReference type="ARBA" id="ARBA00022898"/>
    </source>
</evidence>
<evidence type="ECO:0000313" key="7">
    <source>
        <dbReference type="EMBL" id="KAK8918695.1"/>
    </source>
</evidence>
<comment type="caution">
    <text evidence="7">The sequence shown here is derived from an EMBL/GenBank/DDBJ whole genome shotgun (WGS) entry which is preliminary data.</text>
</comment>
<name>A0AAP0AXG0_9ASPA</name>
<evidence type="ECO:0000256" key="5">
    <source>
        <dbReference type="RuleBase" id="RU000382"/>
    </source>
</evidence>
<dbReference type="Gene3D" id="3.40.640.10">
    <property type="entry name" value="Type I PLP-dependent aspartate aminotransferase-like (Major domain)"/>
    <property type="match status" value="1"/>
</dbReference>
<feature type="compositionally biased region" description="Pro residues" evidence="6">
    <location>
        <begin position="116"/>
        <end position="125"/>
    </location>
</feature>
<protein>
    <submittedName>
        <fullName evidence="7">Tyrosine decarboxylase 1</fullName>
    </submittedName>
</protein>
<gene>
    <name evidence="7" type="ORF">KSP39_PZI021804</name>
</gene>
<keyword evidence="3 5" id="KW-0663">Pyridoxal phosphate</keyword>
<sequence length="147" mass="15949">MDATGCRYLFGFMSSAATIAGLGGGVIQGTTSEAILVSLLAARDKILRKDGNEYLSKLTIYASDQTHSALKKACQHESWRKIDDIWSSSTSSRRPRFIPLGPSSSRCRRLSGYLPGRPPPPPPPLRWWLSPGRGTAAGEPYSSDPGR</sequence>
<reference evidence="7 8" key="1">
    <citation type="journal article" date="2022" name="Nat. Plants">
        <title>Genomes of leafy and leafless Platanthera orchids illuminate the evolution of mycoheterotrophy.</title>
        <authorList>
            <person name="Li M.H."/>
            <person name="Liu K.W."/>
            <person name="Li Z."/>
            <person name="Lu H.C."/>
            <person name="Ye Q.L."/>
            <person name="Zhang D."/>
            <person name="Wang J.Y."/>
            <person name="Li Y.F."/>
            <person name="Zhong Z.M."/>
            <person name="Liu X."/>
            <person name="Yu X."/>
            <person name="Liu D.K."/>
            <person name="Tu X.D."/>
            <person name="Liu B."/>
            <person name="Hao Y."/>
            <person name="Liao X.Y."/>
            <person name="Jiang Y.T."/>
            <person name="Sun W.H."/>
            <person name="Chen J."/>
            <person name="Chen Y.Q."/>
            <person name="Ai Y."/>
            <person name="Zhai J.W."/>
            <person name="Wu S.S."/>
            <person name="Zhou Z."/>
            <person name="Hsiao Y.Y."/>
            <person name="Wu W.L."/>
            <person name="Chen Y.Y."/>
            <person name="Lin Y.F."/>
            <person name="Hsu J.L."/>
            <person name="Li C.Y."/>
            <person name="Wang Z.W."/>
            <person name="Zhao X."/>
            <person name="Zhong W.Y."/>
            <person name="Ma X.K."/>
            <person name="Ma L."/>
            <person name="Huang J."/>
            <person name="Chen G.Z."/>
            <person name="Huang M.Z."/>
            <person name="Huang L."/>
            <person name="Peng D.H."/>
            <person name="Luo Y.B."/>
            <person name="Zou S.Q."/>
            <person name="Chen S.P."/>
            <person name="Lan S."/>
            <person name="Tsai W.C."/>
            <person name="Van de Peer Y."/>
            <person name="Liu Z.J."/>
        </authorList>
    </citation>
    <scope>NUCLEOTIDE SEQUENCE [LARGE SCALE GENOMIC DNA]</scope>
    <source>
        <strain evidence="7">Lor287</strain>
    </source>
</reference>
<evidence type="ECO:0000313" key="8">
    <source>
        <dbReference type="Proteomes" id="UP001418222"/>
    </source>
</evidence>
<evidence type="ECO:0000256" key="6">
    <source>
        <dbReference type="SAM" id="MobiDB-lite"/>
    </source>
</evidence>
<dbReference type="GO" id="GO:0019752">
    <property type="term" value="P:carboxylic acid metabolic process"/>
    <property type="evidence" value="ECO:0007669"/>
    <property type="project" value="InterPro"/>
</dbReference>
<dbReference type="PANTHER" id="PTHR11999:SF70">
    <property type="entry name" value="MIP05841P"/>
    <property type="match status" value="1"/>
</dbReference>
<evidence type="ECO:0000256" key="2">
    <source>
        <dbReference type="ARBA" id="ARBA00022793"/>
    </source>
</evidence>
<dbReference type="Pfam" id="PF00282">
    <property type="entry name" value="Pyridoxal_deC"/>
    <property type="match status" value="1"/>
</dbReference>
<organism evidence="7 8">
    <name type="scientific">Platanthera zijinensis</name>
    <dbReference type="NCBI Taxonomy" id="2320716"/>
    <lineage>
        <taxon>Eukaryota</taxon>
        <taxon>Viridiplantae</taxon>
        <taxon>Streptophyta</taxon>
        <taxon>Embryophyta</taxon>
        <taxon>Tracheophyta</taxon>
        <taxon>Spermatophyta</taxon>
        <taxon>Magnoliopsida</taxon>
        <taxon>Liliopsida</taxon>
        <taxon>Asparagales</taxon>
        <taxon>Orchidaceae</taxon>
        <taxon>Orchidoideae</taxon>
        <taxon>Orchideae</taxon>
        <taxon>Orchidinae</taxon>
        <taxon>Platanthera</taxon>
    </lineage>
</organism>
<keyword evidence="8" id="KW-1185">Reference proteome</keyword>
<dbReference type="InterPro" id="IPR015424">
    <property type="entry name" value="PyrdxlP-dep_Trfase"/>
</dbReference>
<dbReference type="GO" id="GO:0005737">
    <property type="term" value="C:cytoplasm"/>
    <property type="evidence" value="ECO:0007669"/>
    <property type="project" value="TreeGrafter"/>
</dbReference>
<dbReference type="InterPro" id="IPR015421">
    <property type="entry name" value="PyrdxlP-dep_Trfase_major"/>
</dbReference>
<proteinExistence type="inferred from homology"/>
<dbReference type="SUPFAM" id="SSF53383">
    <property type="entry name" value="PLP-dependent transferases"/>
    <property type="match status" value="1"/>
</dbReference>
<dbReference type="InterPro" id="IPR010977">
    <property type="entry name" value="Aromatic_deC"/>
</dbReference>
<evidence type="ECO:0000256" key="4">
    <source>
        <dbReference type="ARBA" id="ARBA00023239"/>
    </source>
</evidence>
<dbReference type="GO" id="GO:0030170">
    <property type="term" value="F:pyridoxal phosphate binding"/>
    <property type="evidence" value="ECO:0007669"/>
    <property type="project" value="InterPro"/>
</dbReference>
<comment type="similarity">
    <text evidence="5">Belongs to the group II decarboxylase family.</text>
</comment>
<keyword evidence="2" id="KW-0210">Decarboxylase</keyword>
<dbReference type="PANTHER" id="PTHR11999">
    <property type="entry name" value="GROUP II PYRIDOXAL-5-PHOSPHATE DECARBOXYLASE"/>
    <property type="match status" value="1"/>
</dbReference>